<keyword evidence="9" id="KW-0472">Membrane</keyword>
<dbReference type="AlphaFoldDB" id="A0A3Q2QED1"/>
<feature type="compositionally biased region" description="Basic and acidic residues" evidence="8">
    <location>
        <begin position="1"/>
        <end position="14"/>
    </location>
</feature>
<feature type="active site" description="For OMPdecase activity" evidence="5">
    <location>
        <position position="229"/>
    </location>
</feature>
<dbReference type="InterPro" id="IPR018089">
    <property type="entry name" value="OMPdecase_AS"/>
</dbReference>
<evidence type="ECO:0000256" key="4">
    <source>
        <dbReference type="ARBA" id="ARBA00023239"/>
    </source>
</evidence>
<reference evidence="11" key="1">
    <citation type="submission" date="2025-08" db="UniProtKB">
        <authorList>
            <consortium name="Ensembl"/>
        </authorList>
    </citation>
    <scope>IDENTIFICATION</scope>
</reference>
<dbReference type="InterPro" id="IPR014732">
    <property type="entry name" value="OMPdecase"/>
</dbReference>
<keyword evidence="9" id="KW-1133">Transmembrane helix</keyword>
<comment type="catalytic activity">
    <reaction evidence="7">
        <text>orotidine 5'-phosphate + H(+) = UMP + CO2</text>
        <dbReference type="Rhea" id="RHEA:11596"/>
        <dbReference type="ChEBI" id="CHEBI:15378"/>
        <dbReference type="ChEBI" id="CHEBI:16526"/>
        <dbReference type="ChEBI" id="CHEBI:57538"/>
        <dbReference type="ChEBI" id="CHEBI:57865"/>
        <dbReference type="EC" id="4.1.1.23"/>
    </reaction>
</comment>
<name>A0A3Q2QED1_FUNHE</name>
<evidence type="ECO:0000256" key="7">
    <source>
        <dbReference type="RuleBase" id="RU000512"/>
    </source>
</evidence>
<feature type="transmembrane region" description="Helical" evidence="9">
    <location>
        <begin position="400"/>
        <end position="417"/>
    </location>
</feature>
<dbReference type="PANTHER" id="PTHR19278:SF9">
    <property type="entry name" value="URIDINE 5'-MONOPHOSPHATE SYNTHASE"/>
    <property type="match status" value="1"/>
</dbReference>
<feature type="region of interest" description="Disordered" evidence="8">
    <location>
        <begin position="1"/>
        <end position="98"/>
    </location>
</feature>
<feature type="domain" description="Orotidine 5'-phosphate decarboxylase" evidence="10">
    <location>
        <begin position="170"/>
        <end position="382"/>
    </location>
</feature>
<evidence type="ECO:0000256" key="1">
    <source>
        <dbReference type="ARBA" id="ARBA00004861"/>
    </source>
</evidence>
<sequence>MEKAVTKSCNEELSKNGLKTLNTFDHRVPVFPPPPPPLMNESHEEAPGRVPEQSLKPDPSRSEARSQCPSSEEDERRTSREEETEVKSDLVSDTALQEGKKKSQGIGLLRVNMLCKPRHMVYATVQRVWECIRDKVIYKSKLTYLQRAALPGTHPVARKLLEIMEDKKTNLCFSADVTSSEKLLWLAKLLGPKICILKTHCDILEDFSEEFSQKLKEVAEELKFLIFEDRKFADIGNTVRLQYKGGLFRISSWSHIVNAHAVPGSGVVEGLSAVANSKEQGCLLIAQMSSQGSLATGEYTKAVVKMAEEHRDFVFGFISRSKITEKPQFIHLTPGVKMQANGDKLGQQYRTPEEVINKGSDVIIVGRGILNADNKFETAELYRKSGWEAYKQTTQKKVDLKSILLVFAPVFFAVLLYRRQGLFITNS</sequence>
<feature type="binding site" evidence="6">
    <location>
        <position position="176"/>
    </location>
    <ligand>
        <name>substrate</name>
    </ligand>
</feature>
<keyword evidence="2 7" id="KW-0210">Decarboxylase</keyword>
<feature type="binding site" evidence="6">
    <location>
        <position position="289"/>
    </location>
    <ligand>
        <name>substrate</name>
    </ligand>
</feature>
<dbReference type="GeneTree" id="ENSGT00390000001856"/>
<dbReference type="CDD" id="cd04725">
    <property type="entry name" value="OMP_decarboxylase_like"/>
    <property type="match status" value="1"/>
</dbReference>
<feature type="compositionally biased region" description="Basic and acidic residues" evidence="8">
    <location>
        <begin position="74"/>
        <end position="90"/>
    </location>
</feature>
<dbReference type="GO" id="GO:0004588">
    <property type="term" value="F:orotate phosphoribosyltransferase activity"/>
    <property type="evidence" value="ECO:0007669"/>
    <property type="project" value="TreeGrafter"/>
</dbReference>
<feature type="binding site" evidence="6">
    <location>
        <position position="198"/>
    </location>
    <ligand>
        <name>substrate</name>
    </ligand>
</feature>
<dbReference type="FunFam" id="3.20.20.70:FF:000092">
    <property type="entry name" value="Uridine monophosphate synthetase"/>
    <property type="match status" value="1"/>
</dbReference>
<dbReference type="PROSITE" id="PS00156">
    <property type="entry name" value="OMPDECASE"/>
    <property type="match status" value="1"/>
</dbReference>
<evidence type="ECO:0000313" key="12">
    <source>
        <dbReference type="Proteomes" id="UP000265000"/>
    </source>
</evidence>
<evidence type="ECO:0000256" key="8">
    <source>
        <dbReference type="SAM" id="MobiDB-lite"/>
    </source>
</evidence>
<dbReference type="Gene3D" id="3.20.20.70">
    <property type="entry name" value="Aldolase class I"/>
    <property type="match status" value="1"/>
</dbReference>
<keyword evidence="12" id="KW-1185">Reference proteome</keyword>
<dbReference type="Pfam" id="PF00215">
    <property type="entry name" value="OMPdecase"/>
    <property type="match status" value="1"/>
</dbReference>
<evidence type="ECO:0000313" key="11">
    <source>
        <dbReference type="Ensembl" id="ENSFHEP00000024717.1"/>
    </source>
</evidence>
<evidence type="ECO:0000256" key="6">
    <source>
        <dbReference type="PIRSR" id="PIRSR614732-2"/>
    </source>
</evidence>
<dbReference type="UniPathway" id="UPA00070">
    <property type="reaction ID" value="UER00120"/>
</dbReference>
<evidence type="ECO:0000256" key="9">
    <source>
        <dbReference type="SAM" id="Phobius"/>
    </source>
</evidence>
<dbReference type="STRING" id="8078.ENSFHEP00000024717"/>
<protein>
    <recommendedName>
        <fullName evidence="7">Orotidine 5'-phosphate decarboxylase</fullName>
        <ecNumber evidence="7">4.1.1.23</ecNumber>
    </recommendedName>
</protein>
<dbReference type="InterPro" id="IPR011060">
    <property type="entry name" value="RibuloseP-bd_barrel"/>
</dbReference>
<accession>A0A3Q2QED1</accession>
<organism evidence="11 12">
    <name type="scientific">Fundulus heteroclitus</name>
    <name type="common">Killifish</name>
    <name type="synonym">Mummichog</name>
    <dbReference type="NCBI Taxonomy" id="8078"/>
    <lineage>
        <taxon>Eukaryota</taxon>
        <taxon>Metazoa</taxon>
        <taxon>Chordata</taxon>
        <taxon>Craniata</taxon>
        <taxon>Vertebrata</taxon>
        <taxon>Euteleostomi</taxon>
        <taxon>Actinopterygii</taxon>
        <taxon>Neopterygii</taxon>
        <taxon>Teleostei</taxon>
        <taxon>Neoteleostei</taxon>
        <taxon>Acanthomorphata</taxon>
        <taxon>Ovalentaria</taxon>
        <taxon>Atherinomorphae</taxon>
        <taxon>Cyprinodontiformes</taxon>
        <taxon>Fundulidae</taxon>
        <taxon>Fundulus</taxon>
    </lineage>
</organism>
<proteinExistence type="inferred from homology"/>
<dbReference type="Ensembl" id="ENSFHET00000007064.1">
    <property type="protein sequence ID" value="ENSFHEP00000024717.1"/>
    <property type="gene ID" value="ENSFHEG00000006474.1"/>
</dbReference>
<evidence type="ECO:0000259" key="10">
    <source>
        <dbReference type="SMART" id="SM00934"/>
    </source>
</evidence>
<keyword evidence="3 7" id="KW-0665">Pyrimidine biosynthesis</keyword>
<dbReference type="GO" id="GO:0006207">
    <property type="term" value="P:'de novo' pyrimidine nucleobase biosynthetic process"/>
    <property type="evidence" value="ECO:0007669"/>
    <property type="project" value="InterPro"/>
</dbReference>
<feature type="binding site" evidence="6">
    <location>
        <position position="367"/>
    </location>
    <ligand>
        <name>substrate</name>
    </ligand>
</feature>
<evidence type="ECO:0000256" key="3">
    <source>
        <dbReference type="ARBA" id="ARBA00022975"/>
    </source>
</evidence>
<evidence type="ECO:0000256" key="5">
    <source>
        <dbReference type="PIRSR" id="PIRSR614732-1"/>
    </source>
</evidence>
<dbReference type="InterPro" id="IPR001754">
    <property type="entry name" value="OMPdeCOase_dom"/>
</dbReference>
<dbReference type="SUPFAM" id="SSF51366">
    <property type="entry name" value="Ribulose-phoshate binding barrel"/>
    <property type="match status" value="1"/>
</dbReference>
<keyword evidence="9" id="KW-0812">Transmembrane</keyword>
<feature type="binding site" evidence="6">
    <location>
        <position position="347"/>
    </location>
    <ligand>
        <name>substrate</name>
    </ligand>
</feature>
<reference evidence="11" key="2">
    <citation type="submission" date="2025-09" db="UniProtKB">
        <authorList>
            <consortium name="Ensembl"/>
        </authorList>
    </citation>
    <scope>IDENTIFICATION</scope>
</reference>
<dbReference type="NCBIfam" id="TIGR01740">
    <property type="entry name" value="pyrF"/>
    <property type="match status" value="1"/>
</dbReference>
<dbReference type="SMART" id="SM00934">
    <property type="entry name" value="OMPdecase"/>
    <property type="match status" value="1"/>
</dbReference>
<feature type="active site" description="For OMPdecase activity" evidence="5">
    <location>
        <position position="231"/>
    </location>
</feature>
<dbReference type="Proteomes" id="UP000265000">
    <property type="component" value="Unplaced"/>
</dbReference>
<comment type="similarity">
    <text evidence="7">Belongs to the OMP decarboxylase family.</text>
</comment>
<feature type="active site" description="For OMPdecase activity" evidence="5">
    <location>
        <position position="234"/>
    </location>
</feature>
<keyword evidence="4 7" id="KW-0456">Lyase</keyword>
<evidence type="ECO:0000256" key="2">
    <source>
        <dbReference type="ARBA" id="ARBA00022793"/>
    </source>
</evidence>
<dbReference type="GO" id="GO:0004590">
    <property type="term" value="F:orotidine-5'-phosphate decarboxylase activity"/>
    <property type="evidence" value="ECO:0007669"/>
    <property type="project" value="UniProtKB-EC"/>
</dbReference>
<dbReference type="GO" id="GO:0044205">
    <property type="term" value="P:'de novo' UMP biosynthetic process"/>
    <property type="evidence" value="ECO:0007669"/>
    <property type="project" value="UniProtKB-UniPathway"/>
</dbReference>
<dbReference type="InterPro" id="IPR013785">
    <property type="entry name" value="Aldolase_TIM"/>
</dbReference>
<dbReference type="EC" id="4.1.1.23" evidence="7"/>
<dbReference type="PANTHER" id="PTHR19278">
    <property type="entry name" value="OROTATE PHOSPHORIBOSYLTRANSFERASE"/>
    <property type="match status" value="1"/>
</dbReference>
<comment type="pathway">
    <text evidence="1 7">Pyrimidine metabolism; UMP biosynthesis via de novo pathway; UMP from orotate: step 2/2.</text>
</comment>
<feature type="binding site" evidence="6">
    <location>
        <position position="366"/>
    </location>
    <ligand>
        <name>substrate</name>
    </ligand>
</feature>